<dbReference type="RefSeq" id="WP_008705391.1">
    <property type="nucleotide sequence ID" value="NZ_ANOG01000896.1"/>
</dbReference>
<organism evidence="1 2">
    <name type="scientific">Rhodopirellula maiorica SM1</name>
    <dbReference type="NCBI Taxonomy" id="1265738"/>
    <lineage>
        <taxon>Bacteria</taxon>
        <taxon>Pseudomonadati</taxon>
        <taxon>Planctomycetota</taxon>
        <taxon>Planctomycetia</taxon>
        <taxon>Pirellulales</taxon>
        <taxon>Pirellulaceae</taxon>
        <taxon>Novipirellula</taxon>
    </lineage>
</organism>
<dbReference type="AlphaFoldDB" id="M5RSF9"/>
<keyword evidence="2" id="KW-1185">Reference proteome</keyword>
<dbReference type="PATRIC" id="fig|1265738.3.peg.6150"/>
<protein>
    <recommendedName>
        <fullName evidence="3">1,4-alpha-glucan branching enzyme</fullName>
    </recommendedName>
</protein>
<sequence>MANTTTDHNTIRKWVEDRGGVPATVEQTADDSESVGLLRIDFPHGSRNDRLSTISWEMFFEKFDSENLAFLHEDKAANDELSRFCKFIHRAEAE</sequence>
<reference evidence="1 2" key="1">
    <citation type="journal article" date="2013" name="Mar. Genomics">
        <title>Expression of sulfatases in Rhodopirellula baltica and the diversity of sulfatases in the genus Rhodopirellula.</title>
        <authorList>
            <person name="Wegner C.E."/>
            <person name="Richter-Heitmann T."/>
            <person name="Klindworth A."/>
            <person name="Klockow C."/>
            <person name="Richter M."/>
            <person name="Achstetter T."/>
            <person name="Glockner F.O."/>
            <person name="Harder J."/>
        </authorList>
    </citation>
    <scope>NUCLEOTIDE SEQUENCE [LARGE SCALE GENOMIC DNA]</scope>
    <source>
        <strain evidence="1 2">SM1</strain>
    </source>
</reference>
<accession>M5RSF9</accession>
<name>M5RSF9_9BACT</name>
<evidence type="ECO:0000313" key="1">
    <source>
        <dbReference type="EMBL" id="EMI16894.1"/>
    </source>
</evidence>
<gene>
    <name evidence="1" type="ORF">RMSM_06174</name>
</gene>
<evidence type="ECO:0008006" key="3">
    <source>
        <dbReference type="Google" id="ProtNLM"/>
    </source>
</evidence>
<dbReference type="EMBL" id="ANOG01000896">
    <property type="protein sequence ID" value="EMI16894.1"/>
    <property type="molecule type" value="Genomic_DNA"/>
</dbReference>
<comment type="caution">
    <text evidence="1">The sequence shown here is derived from an EMBL/GenBank/DDBJ whole genome shotgun (WGS) entry which is preliminary data.</text>
</comment>
<dbReference type="OrthoDB" id="9808866at2"/>
<dbReference type="Proteomes" id="UP000011991">
    <property type="component" value="Unassembled WGS sequence"/>
</dbReference>
<proteinExistence type="predicted"/>
<evidence type="ECO:0000313" key="2">
    <source>
        <dbReference type="Proteomes" id="UP000011991"/>
    </source>
</evidence>